<accession>A0A162JG01</accession>
<sequence length="101" mass="11435">MPVSKKWDIRAELDLCMAVIQTGGSTSSYKWPAIHEIMRQLGHDFTKDAVSQHFTKVILRDFKARHGLPPGKLDMEPLASPKGKRKTDEHARACLPQKRAK</sequence>
<evidence type="ECO:0000313" key="2">
    <source>
        <dbReference type="EMBL" id="OAA43788.1"/>
    </source>
</evidence>
<protein>
    <recommendedName>
        <fullName evidence="6">Myb/SANT-like domain-containing protein</fullName>
    </recommendedName>
</protein>
<dbReference type="Proteomes" id="UP000243498">
    <property type="component" value="Unassembled WGS sequence"/>
</dbReference>
<dbReference type="OrthoDB" id="5231339at2759"/>
<evidence type="ECO:0000313" key="4">
    <source>
        <dbReference type="Proteomes" id="UP000243498"/>
    </source>
</evidence>
<dbReference type="STRING" id="1081105.A0A162JG01"/>
<name>A0A162JG01_METRR</name>
<dbReference type="Proteomes" id="UP000317257">
    <property type="component" value="Unassembled WGS sequence"/>
</dbReference>
<reference evidence="3" key="3">
    <citation type="journal article" date="2019" name="Microbiol. Resour. Announc.">
        <title>Genome Sequence of Metarhizium rileyi, a Microbial Control Agent for Lepidoptera.</title>
        <authorList>
            <person name="Binneck E."/>
            <person name="Lastra C.C.L."/>
            <person name="Sosa-Gomez D.R."/>
        </authorList>
    </citation>
    <scope>NUCLEOTIDE SEQUENCE</scope>
    <source>
        <strain evidence="3">Cep018-CH2</strain>
    </source>
</reference>
<evidence type="ECO:0000313" key="3">
    <source>
        <dbReference type="EMBL" id="TWU78651.1"/>
    </source>
</evidence>
<keyword evidence="4" id="KW-1185">Reference proteome</keyword>
<dbReference type="OMA" id="HDFTKDA"/>
<evidence type="ECO:0000256" key="1">
    <source>
        <dbReference type="SAM" id="MobiDB-lite"/>
    </source>
</evidence>
<evidence type="ECO:0000313" key="5">
    <source>
        <dbReference type="Proteomes" id="UP000317257"/>
    </source>
</evidence>
<gene>
    <name evidence="3" type="ORF">ED733_005516</name>
    <name evidence="2" type="ORF">NOR_04363</name>
</gene>
<organism evidence="2 4">
    <name type="scientific">Metarhizium rileyi (strain RCEF 4871)</name>
    <name type="common">Nomuraea rileyi</name>
    <dbReference type="NCBI Taxonomy" id="1649241"/>
    <lineage>
        <taxon>Eukaryota</taxon>
        <taxon>Fungi</taxon>
        <taxon>Dikarya</taxon>
        <taxon>Ascomycota</taxon>
        <taxon>Pezizomycotina</taxon>
        <taxon>Sordariomycetes</taxon>
        <taxon>Hypocreomycetidae</taxon>
        <taxon>Hypocreales</taxon>
        <taxon>Clavicipitaceae</taxon>
        <taxon>Metarhizium</taxon>
    </lineage>
</organism>
<feature type="region of interest" description="Disordered" evidence="1">
    <location>
        <begin position="67"/>
        <end position="101"/>
    </location>
</feature>
<evidence type="ECO:0008006" key="6">
    <source>
        <dbReference type="Google" id="ProtNLM"/>
    </source>
</evidence>
<dbReference type="EMBL" id="SBHS01000001">
    <property type="protein sequence ID" value="TWU78651.1"/>
    <property type="molecule type" value="Genomic_DNA"/>
</dbReference>
<dbReference type="EMBL" id="AZHC01000011">
    <property type="protein sequence ID" value="OAA43788.1"/>
    <property type="molecule type" value="Genomic_DNA"/>
</dbReference>
<proteinExistence type="predicted"/>
<reference evidence="5" key="2">
    <citation type="submission" date="2018-12" db="EMBL/GenBank/DDBJ databases">
        <title>The complete genome of Metarhizium rileyi, a key fungal pathogen of Lepidoptera.</title>
        <authorList>
            <person name="Binneck E."/>
            <person name="Lastra C.C.L."/>
            <person name="Sosa-Gomez D.R."/>
        </authorList>
    </citation>
    <scope>NUCLEOTIDE SEQUENCE [LARGE SCALE GENOMIC DNA]</scope>
    <source>
        <strain evidence="5">Cep018-CH2</strain>
    </source>
</reference>
<comment type="caution">
    <text evidence="2">The sequence shown here is derived from an EMBL/GenBank/DDBJ whole genome shotgun (WGS) entry which is preliminary data.</text>
</comment>
<dbReference type="AlphaFoldDB" id="A0A162JG01"/>
<reference evidence="2 4" key="1">
    <citation type="journal article" date="2016" name="Genome Biol. Evol.">
        <title>Divergent and convergent evolution of fungal pathogenicity.</title>
        <authorList>
            <person name="Shang Y."/>
            <person name="Xiao G."/>
            <person name="Zheng P."/>
            <person name="Cen K."/>
            <person name="Zhan S."/>
            <person name="Wang C."/>
        </authorList>
    </citation>
    <scope>NUCLEOTIDE SEQUENCE [LARGE SCALE GENOMIC DNA]</scope>
    <source>
        <strain evidence="2 4">RCEF 4871</strain>
    </source>
</reference>
<accession>A0A5C6GNT9</accession>